<accession>A0AAN6N9T6</accession>
<feature type="compositionally biased region" description="Polar residues" evidence="5">
    <location>
        <begin position="192"/>
        <end position="204"/>
    </location>
</feature>
<evidence type="ECO:0000313" key="8">
    <source>
        <dbReference type="Proteomes" id="UP001303473"/>
    </source>
</evidence>
<protein>
    <submittedName>
        <fullName evidence="7">Uncharacterized protein</fullName>
    </submittedName>
</protein>
<evidence type="ECO:0000256" key="2">
    <source>
        <dbReference type="ARBA" id="ARBA00022692"/>
    </source>
</evidence>
<evidence type="ECO:0000256" key="6">
    <source>
        <dbReference type="SAM" id="Phobius"/>
    </source>
</evidence>
<sequence length="320" mass="33119">MAGGIYISQECDAGYLWWTCNFDSQTYSGCCAVNACQQKTVGCPASAQQPTATASTSNVPSSSATSRAVSSGLTTSTVAPSTSVPASDSSSSGILAATAAANSSSDSGYVALPIGALVGIVIGCAIVAIVAALWTCMWWGRHKRKREEQERRRDAAEGDSLYPSLKTSAAPMMSGHPPDAENLVDGAGGQDIITQEKSGYSPNSGHGHMRTGSSNTFVSAVSPNSTAIASGTPSWQAPPRSELDSTPMPAISELDADVPRQGTTGLGLQANQQNAASTNPLNTSRSFYIEGESSERPRATLNSSTGDYATSWTKFSNVQL</sequence>
<evidence type="ECO:0000256" key="4">
    <source>
        <dbReference type="ARBA" id="ARBA00023136"/>
    </source>
</evidence>
<feature type="transmembrane region" description="Helical" evidence="6">
    <location>
        <begin position="114"/>
        <end position="139"/>
    </location>
</feature>
<dbReference type="InterPro" id="IPR051694">
    <property type="entry name" value="Immunoregulatory_rcpt-like"/>
</dbReference>
<organism evidence="7 8">
    <name type="scientific">Diplogelasinospora grovesii</name>
    <dbReference type="NCBI Taxonomy" id="303347"/>
    <lineage>
        <taxon>Eukaryota</taxon>
        <taxon>Fungi</taxon>
        <taxon>Dikarya</taxon>
        <taxon>Ascomycota</taxon>
        <taxon>Pezizomycotina</taxon>
        <taxon>Sordariomycetes</taxon>
        <taxon>Sordariomycetidae</taxon>
        <taxon>Sordariales</taxon>
        <taxon>Diplogelasinosporaceae</taxon>
        <taxon>Diplogelasinospora</taxon>
    </lineage>
</organism>
<evidence type="ECO:0000313" key="7">
    <source>
        <dbReference type="EMBL" id="KAK3941844.1"/>
    </source>
</evidence>
<keyword evidence="8" id="KW-1185">Reference proteome</keyword>
<dbReference type="Proteomes" id="UP001303473">
    <property type="component" value="Unassembled WGS sequence"/>
</dbReference>
<dbReference type="EMBL" id="MU853779">
    <property type="protein sequence ID" value="KAK3941844.1"/>
    <property type="molecule type" value="Genomic_DNA"/>
</dbReference>
<dbReference type="GO" id="GO:0016020">
    <property type="term" value="C:membrane"/>
    <property type="evidence" value="ECO:0007669"/>
    <property type="project" value="UniProtKB-SubCell"/>
</dbReference>
<dbReference type="PANTHER" id="PTHR15549">
    <property type="entry name" value="PAIRED IMMUNOGLOBULIN-LIKE TYPE 2 RECEPTOR"/>
    <property type="match status" value="1"/>
</dbReference>
<reference evidence="8" key="1">
    <citation type="journal article" date="2023" name="Mol. Phylogenet. Evol.">
        <title>Genome-scale phylogeny and comparative genomics of the fungal order Sordariales.</title>
        <authorList>
            <person name="Hensen N."/>
            <person name="Bonometti L."/>
            <person name="Westerberg I."/>
            <person name="Brannstrom I.O."/>
            <person name="Guillou S."/>
            <person name="Cros-Aarteil S."/>
            <person name="Calhoun S."/>
            <person name="Haridas S."/>
            <person name="Kuo A."/>
            <person name="Mondo S."/>
            <person name="Pangilinan J."/>
            <person name="Riley R."/>
            <person name="LaButti K."/>
            <person name="Andreopoulos B."/>
            <person name="Lipzen A."/>
            <person name="Chen C."/>
            <person name="Yan M."/>
            <person name="Daum C."/>
            <person name="Ng V."/>
            <person name="Clum A."/>
            <person name="Steindorff A."/>
            <person name="Ohm R.A."/>
            <person name="Martin F."/>
            <person name="Silar P."/>
            <person name="Natvig D.O."/>
            <person name="Lalanne C."/>
            <person name="Gautier V."/>
            <person name="Ament-Velasquez S.L."/>
            <person name="Kruys A."/>
            <person name="Hutchinson M.I."/>
            <person name="Powell A.J."/>
            <person name="Barry K."/>
            <person name="Miller A.N."/>
            <person name="Grigoriev I.V."/>
            <person name="Debuchy R."/>
            <person name="Gladieux P."/>
            <person name="Hiltunen Thoren M."/>
            <person name="Johannesson H."/>
        </authorList>
    </citation>
    <scope>NUCLEOTIDE SEQUENCE [LARGE SCALE GENOMIC DNA]</scope>
    <source>
        <strain evidence="8">CBS 340.73</strain>
    </source>
</reference>
<keyword evidence="4 6" id="KW-0472">Membrane</keyword>
<comment type="subcellular location">
    <subcellularLocation>
        <location evidence="1">Membrane</location>
        <topology evidence="1">Single-pass membrane protein</topology>
    </subcellularLocation>
</comment>
<evidence type="ECO:0000256" key="5">
    <source>
        <dbReference type="SAM" id="MobiDB-lite"/>
    </source>
</evidence>
<evidence type="ECO:0000256" key="1">
    <source>
        <dbReference type="ARBA" id="ARBA00004167"/>
    </source>
</evidence>
<gene>
    <name evidence="7" type="ORF">QBC46DRAFT_89540</name>
</gene>
<feature type="compositionally biased region" description="Basic and acidic residues" evidence="5">
    <location>
        <begin position="146"/>
        <end position="156"/>
    </location>
</feature>
<evidence type="ECO:0000256" key="3">
    <source>
        <dbReference type="ARBA" id="ARBA00022989"/>
    </source>
</evidence>
<comment type="caution">
    <text evidence="7">The sequence shown here is derived from an EMBL/GenBank/DDBJ whole genome shotgun (WGS) entry which is preliminary data.</text>
</comment>
<dbReference type="AlphaFoldDB" id="A0AAN6N9T6"/>
<feature type="compositionally biased region" description="Polar residues" evidence="5">
    <location>
        <begin position="211"/>
        <end position="235"/>
    </location>
</feature>
<name>A0AAN6N9T6_9PEZI</name>
<dbReference type="PANTHER" id="PTHR15549:SF26">
    <property type="entry name" value="AXIAL BUDDING PATTERN PROTEIN 2-RELATED"/>
    <property type="match status" value="1"/>
</dbReference>
<proteinExistence type="predicted"/>
<feature type="compositionally biased region" description="Polar residues" evidence="5">
    <location>
        <begin position="269"/>
        <end position="285"/>
    </location>
</feature>
<dbReference type="GO" id="GO:0071944">
    <property type="term" value="C:cell periphery"/>
    <property type="evidence" value="ECO:0007669"/>
    <property type="project" value="UniProtKB-ARBA"/>
</dbReference>
<keyword evidence="2 6" id="KW-0812">Transmembrane</keyword>
<keyword evidence="3 6" id="KW-1133">Transmembrane helix</keyword>
<feature type="region of interest" description="Disordered" evidence="5">
    <location>
        <begin position="143"/>
        <end position="285"/>
    </location>
</feature>